<comment type="caution">
    <text evidence="1">The sequence shown here is derived from an EMBL/GenBank/DDBJ whole genome shotgun (WGS) entry which is preliminary data.</text>
</comment>
<gene>
    <name evidence="1" type="ORF">LX64_05051</name>
</gene>
<sequence>MLRVNGRKLGRVQSRQFFECVNKIYRENHRVVYRGDKKSVVLPAFGIKEKGFPNQFNEALFMMGPKARMFVSSDRQREFEINIAAAENDEFAKIFRMLSHLLKKEFPYSARRVAMTGFRAREEQLTRYFGDDGNFDDFVKRTGQLIGEHRIIMRDYYLALLHHMDKSQYYTDSFLLSTTTSFEQAHGFAWKEEEKDSTNPIILIGWVPKNFEGRLSAPDIRILRNRMEVDKTGLPVYNFSFFPRQEEVTLKGGLFPHYMLGYIHNDPRKGEVLEINPALLQTTADWDGVGLNIDQSSFHEYLRNSSFGRFFTVSQNDLRFEQHYRHL</sequence>
<dbReference type="EMBL" id="QLLL01000015">
    <property type="protein sequence ID" value="RAI97543.1"/>
    <property type="molecule type" value="Genomic_DNA"/>
</dbReference>
<evidence type="ECO:0000313" key="2">
    <source>
        <dbReference type="Proteomes" id="UP000249547"/>
    </source>
</evidence>
<protein>
    <submittedName>
        <fullName evidence="1">Uncharacterized protein</fullName>
    </submittedName>
</protein>
<dbReference type="AlphaFoldDB" id="A0A327Q0H6"/>
<evidence type="ECO:0000313" key="1">
    <source>
        <dbReference type="EMBL" id="RAI97543.1"/>
    </source>
</evidence>
<reference evidence="1 2" key="1">
    <citation type="submission" date="2018-06" db="EMBL/GenBank/DDBJ databases">
        <title>Genomic Encyclopedia of Archaeal and Bacterial Type Strains, Phase II (KMG-II): from individual species to whole genera.</title>
        <authorList>
            <person name="Goeker M."/>
        </authorList>
    </citation>
    <scope>NUCLEOTIDE SEQUENCE [LARGE SCALE GENOMIC DNA]</scope>
    <source>
        <strain evidence="1 2">DSM 23857</strain>
    </source>
</reference>
<name>A0A327Q0H6_9BACT</name>
<accession>A0A327Q0H6</accession>
<organism evidence="1 2">
    <name type="scientific">Chitinophaga skermanii</name>
    <dbReference type="NCBI Taxonomy" id="331697"/>
    <lineage>
        <taxon>Bacteria</taxon>
        <taxon>Pseudomonadati</taxon>
        <taxon>Bacteroidota</taxon>
        <taxon>Chitinophagia</taxon>
        <taxon>Chitinophagales</taxon>
        <taxon>Chitinophagaceae</taxon>
        <taxon>Chitinophaga</taxon>
    </lineage>
</organism>
<keyword evidence="2" id="KW-1185">Reference proteome</keyword>
<dbReference type="Proteomes" id="UP000249547">
    <property type="component" value="Unassembled WGS sequence"/>
</dbReference>
<proteinExistence type="predicted"/>